<dbReference type="Proteomes" id="UP000664203">
    <property type="component" value="Unassembled WGS sequence"/>
</dbReference>
<accession>A0A8H3I139</accession>
<dbReference type="AlphaFoldDB" id="A0A8H3I139"/>
<gene>
    <name evidence="1" type="ORF">ALECFALPRED_000151</name>
</gene>
<protein>
    <submittedName>
        <fullName evidence="1">Uncharacterized protein</fullName>
    </submittedName>
</protein>
<keyword evidence="2" id="KW-1185">Reference proteome</keyword>
<comment type="caution">
    <text evidence="1">The sequence shown here is derived from an EMBL/GenBank/DDBJ whole genome shotgun (WGS) entry which is preliminary data.</text>
</comment>
<organism evidence="1 2">
    <name type="scientific">Alectoria fallacina</name>
    <dbReference type="NCBI Taxonomy" id="1903189"/>
    <lineage>
        <taxon>Eukaryota</taxon>
        <taxon>Fungi</taxon>
        <taxon>Dikarya</taxon>
        <taxon>Ascomycota</taxon>
        <taxon>Pezizomycotina</taxon>
        <taxon>Lecanoromycetes</taxon>
        <taxon>OSLEUM clade</taxon>
        <taxon>Lecanoromycetidae</taxon>
        <taxon>Lecanorales</taxon>
        <taxon>Lecanorineae</taxon>
        <taxon>Parmeliaceae</taxon>
        <taxon>Alectoria</taxon>
    </lineage>
</organism>
<name>A0A8H3I139_9LECA</name>
<dbReference type="OrthoDB" id="10371241at2759"/>
<evidence type="ECO:0000313" key="1">
    <source>
        <dbReference type="EMBL" id="CAF9903160.1"/>
    </source>
</evidence>
<sequence length="104" mass="11711">MPANPVSETDRNACLEEAGNELNGELRQRGDRVLDNGYYERIVRSVAFEAKDVGGFTYSAALDAIWGLRWKVLQDGSTTLQASVFVREGFHTFWRGSVSIEKWP</sequence>
<evidence type="ECO:0000313" key="2">
    <source>
        <dbReference type="Proteomes" id="UP000664203"/>
    </source>
</evidence>
<proteinExistence type="predicted"/>
<dbReference type="EMBL" id="CAJPDR010000001">
    <property type="protein sequence ID" value="CAF9903160.1"/>
    <property type="molecule type" value="Genomic_DNA"/>
</dbReference>
<reference evidence="1" key="1">
    <citation type="submission" date="2021-03" db="EMBL/GenBank/DDBJ databases">
        <authorList>
            <person name="Tagirdzhanova G."/>
        </authorList>
    </citation>
    <scope>NUCLEOTIDE SEQUENCE</scope>
</reference>